<keyword evidence="2" id="KW-1185">Reference proteome</keyword>
<name>A0A6A5TQQ6_9PLEO</name>
<protein>
    <submittedName>
        <fullName evidence="1">Uncharacterized protein</fullName>
    </submittedName>
</protein>
<accession>A0A6A5TQQ6</accession>
<reference evidence="1" key="1">
    <citation type="journal article" date="2020" name="Stud. Mycol.">
        <title>101 Dothideomycetes genomes: a test case for predicting lifestyles and emergence of pathogens.</title>
        <authorList>
            <person name="Haridas S."/>
            <person name="Albert R."/>
            <person name="Binder M."/>
            <person name="Bloem J."/>
            <person name="Labutti K."/>
            <person name="Salamov A."/>
            <person name="Andreopoulos B."/>
            <person name="Baker S."/>
            <person name="Barry K."/>
            <person name="Bills G."/>
            <person name="Bluhm B."/>
            <person name="Cannon C."/>
            <person name="Castanera R."/>
            <person name="Culley D."/>
            <person name="Daum C."/>
            <person name="Ezra D."/>
            <person name="Gonzalez J."/>
            <person name="Henrissat B."/>
            <person name="Kuo A."/>
            <person name="Liang C."/>
            <person name="Lipzen A."/>
            <person name="Lutzoni F."/>
            <person name="Magnuson J."/>
            <person name="Mondo S."/>
            <person name="Nolan M."/>
            <person name="Ohm R."/>
            <person name="Pangilinan J."/>
            <person name="Park H.-J."/>
            <person name="Ramirez L."/>
            <person name="Alfaro M."/>
            <person name="Sun H."/>
            <person name="Tritt A."/>
            <person name="Yoshinaga Y."/>
            <person name="Zwiers L.-H."/>
            <person name="Turgeon B."/>
            <person name="Goodwin S."/>
            <person name="Spatafora J."/>
            <person name="Crous P."/>
            <person name="Grigoriev I."/>
        </authorList>
    </citation>
    <scope>NUCLEOTIDE SEQUENCE</scope>
    <source>
        <strain evidence="1">CBS 675.92</strain>
    </source>
</reference>
<gene>
    <name evidence="1" type="ORF">CC80DRAFT_476030</name>
</gene>
<dbReference type="EMBL" id="ML976999">
    <property type="protein sequence ID" value="KAF1954300.1"/>
    <property type="molecule type" value="Genomic_DNA"/>
</dbReference>
<dbReference type="AlphaFoldDB" id="A0A6A5TQQ6"/>
<evidence type="ECO:0000313" key="2">
    <source>
        <dbReference type="Proteomes" id="UP000800035"/>
    </source>
</evidence>
<proteinExistence type="predicted"/>
<sequence>MLLTAPKDRDSLFAAVKMQSRSLGGLPTLQQIRLTPSASFMTAYQKAKQLALGEVKCTTVIAVNLTDVHIFELAQQGRSEEYFSFAHVFVAAVGPEGVIIWQSWGKYGYRLDEYLRRGDGRLRDWPEADQFVDDFMTLASQNGAWTGKRNRLYKRLFHIDLQKLCGSKGAERPLTPRYEPWVRLHTFEDVKYDDVTKFRWTLS</sequence>
<dbReference type="Proteomes" id="UP000800035">
    <property type="component" value="Unassembled WGS sequence"/>
</dbReference>
<evidence type="ECO:0000313" key="1">
    <source>
        <dbReference type="EMBL" id="KAF1954300.1"/>
    </source>
</evidence>
<dbReference type="OrthoDB" id="3936685at2759"/>
<organism evidence="1 2">
    <name type="scientific">Byssothecium circinans</name>
    <dbReference type="NCBI Taxonomy" id="147558"/>
    <lineage>
        <taxon>Eukaryota</taxon>
        <taxon>Fungi</taxon>
        <taxon>Dikarya</taxon>
        <taxon>Ascomycota</taxon>
        <taxon>Pezizomycotina</taxon>
        <taxon>Dothideomycetes</taxon>
        <taxon>Pleosporomycetidae</taxon>
        <taxon>Pleosporales</taxon>
        <taxon>Massarineae</taxon>
        <taxon>Massarinaceae</taxon>
        <taxon>Byssothecium</taxon>
    </lineage>
</organism>